<dbReference type="EMBL" id="LM997413">
    <property type="protein sequence ID" value="CEA01483.1"/>
    <property type="molecule type" value="Genomic_DNA"/>
</dbReference>
<gene>
    <name evidence="1" type="ORF">BN1049_00427</name>
</gene>
<keyword evidence="1" id="KW-0449">Lipoprotein</keyword>
<dbReference type="AlphaFoldDB" id="A0A078M286"/>
<dbReference type="EMBL" id="LK391969">
    <property type="protein sequence ID" value="CEF25525.1"/>
    <property type="molecule type" value="Genomic_DNA"/>
</dbReference>
<evidence type="ECO:0000313" key="1">
    <source>
        <dbReference type="EMBL" id="CEA01483.1"/>
    </source>
</evidence>
<accession>A0A078M286</accession>
<dbReference type="OrthoDB" id="6978320at2"/>
<dbReference type="PATRIC" id="fig|1461581.3.peg.422"/>
<organism evidence="1">
    <name type="scientific">Pseudomonas saudimassiliensis</name>
    <dbReference type="NCBI Taxonomy" id="1461581"/>
    <lineage>
        <taxon>Bacteria</taxon>
        <taxon>Pseudomonadati</taxon>
        <taxon>Pseudomonadota</taxon>
        <taxon>Gammaproteobacteria</taxon>
        <taxon>Pseudomonadales</taxon>
        <taxon>Pseudomonadaceae</taxon>
        <taxon>Pseudomonas</taxon>
    </lineage>
</organism>
<proteinExistence type="predicted"/>
<protein>
    <submittedName>
        <fullName evidence="1">Putative lipoprotein</fullName>
    </submittedName>
</protein>
<name>A0A078M286_9PSED</name>
<sequence length="604" mass="69158">MTTRRIALTILLIPALSLGAGWASWPYLFEENIDEARVAALEHVDTLRDEQLKAEIREQISSLFYMKNQARSLSGRSYRARYIDDPTVILRQIPDPHEQARAWLEGTFFDSRPGVDDAVLALSSHSPLSRDSEPQFPYSLEWHSATLDNGQVLEAAYDVSIRPEGIGLHASRYSNRIELIYPKDLESRPAPVTMHGEAKSAIPHRIMLFRFSKYDAGITQRDGNLSVKLLSVGENYAEIEVTNRLLPAESLPDWAHKPFEIHAQDQTNRYLALLGSIKVDRAEMRLYERQLQAALRQKSYSESFFNEQRSERLAFKRNQRKYYGKIYFKGQVDSISVIALDLSEVTIWEHTLAAPVYQLESQVKSLDLRRYPAPTIIHDASLESYLSDYNISEEEQRQRIKLYQHAESSRTASIQFDNGAPFNWYVGGSSSNRINFYSRNESGARELIEGIDKYAFRISILNQNIRYNLPSFSTNQRPAFASGTMPLVRPVVKRFEYAAGLLPEHLELKDNALLIGLHGFPEKRWRFYAKDADGKYLVRMFDATHLGDDSKPVYKALYFYGQPASIDAYLLSAIHRLDYDFDIELREPEYPCYASAGINMGGCL</sequence>
<dbReference type="RefSeq" id="WP_044498115.1">
    <property type="nucleotide sequence ID" value="NZ_LK391969.1"/>
</dbReference>
<reference evidence="1" key="1">
    <citation type="submission" date="2014-07" db="EMBL/GenBank/DDBJ databases">
        <authorList>
            <person name="Urmite Genomes Urmite Genomes"/>
        </authorList>
    </citation>
    <scope>NUCLEOTIDE SEQUENCE</scope>
    <source>
        <strain evidence="1">12M76_air</strain>
    </source>
</reference>